<feature type="region of interest" description="Disordered" evidence="1">
    <location>
        <begin position="1"/>
        <end position="20"/>
    </location>
</feature>
<reference evidence="2 3" key="1">
    <citation type="submission" date="2020-03" db="EMBL/GenBank/DDBJ databases">
        <title>Two novel Motilibacter sp.</title>
        <authorList>
            <person name="Liu S."/>
        </authorList>
    </citation>
    <scope>NUCLEOTIDE SEQUENCE [LARGE SCALE GENOMIC DNA]</scope>
    <source>
        <strain evidence="2 3">E257</strain>
    </source>
</reference>
<dbReference type="EMBL" id="JAANNP010000001">
    <property type="protein sequence ID" value="NHC12889.1"/>
    <property type="molecule type" value="Genomic_DNA"/>
</dbReference>
<dbReference type="RefSeq" id="WP_166277993.1">
    <property type="nucleotide sequence ID" value="NZ_JAANNP010000001.1"/>
</dbReference>
<evidence type="ECO:0000313" key="2">
    <source>
        <dbReference type="EMBL" id="NHC12889.1"/>
    </source>
</evidence>
<feature type="region of interest" description="Disordered" evidence="1">
    <location>
        <begin position="68"/>
        <end position="96"/>
    </location>
</feature>
<protein>
    <submittedName>
        <fullName evidence="2">Uncharacterized protein</fullName>
    </submittedName>
</protein>
<evidence type="ECO:0000313" key="3">
    <source>
        <dbReference type="Proteomes" id="UP000800981"/>
    </source>
</evidence>
<comment type="caution">
    <text evidence="2">The sequence shown here is derived from an EMBL/GenBank/DDBJ whole genome shotgun (WGS) entry which is preliminary data.</text>
</comment>
<gene>
    <name evidence="2" type="ORF">G9H71_03750</name>
</gene>
<organism evidence="2 3">
    <name type="scientific">Motilibacter deserti</name>
    <dbReference type="NCBI Taxonomy" id="2714956"/>
    <lineage>
        <taxon>Bacteria</taxon>
        <taxon>Bacillati</taxon>
        <taxon>Actinomycetota</taxon>
        <taxon>Actinomycetes</taxon>
        <taxon>Motilibacterales</taxon>
        <taxon>Motilibacteraceae</taxon>
        <taxon>Motilibacter</taxon>
    </lineage>
</organism>
<accession>A0ABX0GPZ3</accession>
<dbReference type="Proteomes" id="UP000800981">
    <property type="component" value="Unassembled WGS sequence"/>
</dbReference>
<keyword evidence="3" id="KW-1185">Reference proteome</keyword>
<proteinExistence type="predicted"/>
<sequence length="96" mass="10573">MSINTQSARQQSESDVRHAARDLARAVEALRRDGDDSPDLRRLVQDTQRIAEDLDLLFGPESPVTALSVTPDVIPDGDYPPGFFADAEDEGVGRHR</sequence>
<feature type="compositionally biased region" description="Polar residues" evidence="1">
    <location>
        <begin position="1"/>
        <end position="11"/>
    </location>
</feature>
<evidence type="ECO:0000256" key="1">
    <source>
        <dbReference type="SAM" id="MobiDB-lite"/>
    </source>
</evidence>
<name>A0ABX0GPZ3_9ACTN</name>